<dbReference type="UniPathway" id="UPA00664"/>
<evidence type="ECO:0000256" key="6">
    <source>
        <dbReference type="ARBA" id="ARBA00023136"/>
    </source>
</evidence>
<accession>A0A5Q2RPB8</accession>
<evidence type="ECO:0000313" key="8">
    <source>
        <dbReference type="EMBL" id="QGG95055.1"/>
    </source>
</evidence>
<keyword evidence="5 7" id="KW-1133">Transmembrane helix</keyword>
<dbReference type="GO" id="GO:0042158">
    <property type="term" value="P:lipoprotein biosynthetic process"/>
    <property type="evidence" value="ECO:0007669"/>
    <property type="project" value="UniProtKB-UniRule"/>
</dbReference>
<dbReference type="Pfam" id="PF01790">
    <property type="entry name" value="LGT"/>
    <property type="match status" value="1"/>
</dbReference>
<gene>
    <name evidence="7" type="primary">lgt</name>
    <name evidence="8" type="ORF">GH723_08010</name>
</gene>
<evidence type="ECO:0000313" key="9">
    <source>
        <dbReference type="Proteomes" id="UP000334019"/>
    </source>
</evidence>
<feature type="transmembrane region" description="Helical" evidence="7">
    <location>
        <begin position="57"/>
        <end position="79"/>
    </location>
</feature>
<comment type="catalytic activity">
    <reaction evidence="7">
        <text>L-cysteinyl-[prolipoprotein] + a 1,2-diacyl-sn-glycero-3-phospho-(1'-sn-glycerol) = an S-1,2-diacyl-sn-glyceryl-L-cysteinyl-[prolipoprotein] + sn-glycerol 1-phosphate + H(+)</text>
        <dbReference type="Rhea" id="RHEA:56712"/>
        <dbReference type="Rhea" id="RHEA-COMP:14679"/>
        <dbReference type="Rhea" id="RHEA-COMP:14680"/>
        <dbReference type="ChEBI" id="CHEBI:15378"/>
        <dbReference type="ChEBI" id="CHEBI:29950"/>
        <dbReference type="ChEBI" id="CHEBI:57685"/>
        <dbReference type="ChEBI" id="CHEBI:64716"/>
        <dbReference type="ChEBI" id="CHEBI:140658"/>
        <dbReference type="EC" id="2.5.1.145"/>
    </reaction>
</comment>
<dbReference type="GO" id="GO:0005886">
    <property type="term" value="C:plasma membrane"/>
    <property type="evidence" value="ECO:0007669"/>
    <property type="project" value="UniProtKB-SubCell"/>
</dbReference>
<evidence type="ECO:0000256" key="5">
    <source>
        <dbReference type="ARBA" id="ARBA00022989"/>
    </source>
</evidence>
<dbReference type="GO" id="GO:0008961">
    <property type="term" value="F:phosphatidylglycerol-prolipoprotein diacylglyceryl transferase activity"/>
    <property type="evidence" value="ECO:0007669"/>
    <property type="project" value="UniProtKB-UniRule"/>
</dbReference>
<keyword evidence="9" id="KW-1185">Reference proteome</keyword>
<comment type="similarity">
    <text evidence="1 7">Belongs to the Lgt family.</text>
</comment>
<sequence length="273" mass="29693">MSTVGLVLASIPSPSSGTISIGPLELRAYGLMIALGVLAAVWLAQRRWSARGGDPDDIASIAMWAVPAGLVGARLYHVATDWRKYQGRWEDVVKIWEGGLGVPGGMALGVVVGLVVARRRGIAVPEILDAATPALPLAQAIGRWGNWFNQELFGGPTDLPWGLEIDPGRRPDEHLTEATFHPTFLYESLWNLALCLVLVRIDRAKVLKPGRLFAAYVLGYFVVRLVMELLRTDPASLVLGVRINIWTSLIGIAAGAWFVWTGRRRDEAAEPVA</sequence>
<dbReference type="KEGG" id="atq:GH723_08010"/>
<evidence type="ECO:0000256" key="4">
    <source>
        <dbReference type="ARBA" id="ARBA00022692"/>
    </source>
</evidence>
<evidence type="ECO:0000256" key="2">
    <source>
        <dbReference type="ARBA" id="ARBA00022475"/>
    </source>
</evidence>
<dbReference type="PANTHER" id="PTHR30589">
    <property type="entry name" value="PROLIPOPROTEIN DIACYLGLYCERYL TRANSFERASE"/>
    <property type="match status" value="1"/>
</dbReference>
<feature type="transmembrane region" description="Helical" evidence="7">
    <location>
        <begin position="239"/>
        <end position="260"/>
    </location>
</feature>
<dbReference type="EC" id="2.5.1.145" evidence="7"/>
<dbReference type="EMBL" id="CP045851">
    <property type="protein sequence ID" value="QGG95055.1"/>
    <property type="molecule type" value="Genomic_DNA"/>
</dbReference>
<keyword evidence="8" id="KW-0328">Glycosyltransferase</keyword>
<feature type="transmembrane region" description="Helical" evidence="7">
    <location>
        <begin position="27"/>
        <end position="45"/>
    </location>
</feature>
<comment type="function">
    <text evidence="7">Catalyzes the transfer of the diacylglyceryl group from phosphatidylglycerol to the sulfhydryl group of the N-terminal cysteine of a prolipoprotein, the first step in the formation of mature lipoproteins.</text>
</comment>
<evidence type="ECO:0000256" key="3">
    <source>
        <dbReference type="ARBA" id="ARBA00022679"/>
    </source>
</evidence>
<proteinExistence type="inferred from homology"/>
<organism evidence="8 9">
    <name type="scientific">Actinomarinicola tropica</name>
    <dbReference type="NCBI Taxonomy" id="2789776"/>
    <lineage>
        <taxon>Bacteria</taxon>
        <taxon>Bacillati</taxon>
        <taxon>Actinomycetota</taxon>
        <taxon>Acidimicrobiia</taxon>
        <taxon>Acidimicrobiales</taxon>
        <taxon>Iamiaceae</taxon>
        <taxon>Actinomarinicola</taxon>
    </lineage>
</organism>
<feature type="binding site" evidence="7">
    <location>
        <position position="143"/>
    </location>
    <ligand>
        <name>a 1,2-diacyl-sn-glycero-3-phospho-(1'-sn-glycerol)</name>
        <dbReference type="ChEBI" id="CHEBI:64716"/>
    </ligand>
</feature>
<dbReference type="AlphaFoldDB" id="A0A5Q2RPB8"/>
<keyword evidence="6 7" id="KW-0472">Membrane</keyword>
<comment type="subcellular location">
    <subcellularLocation>
        <location evidence="7">Cell membrane</location>
        <topology evidence="7">Multi-pass membrane protein</topology>
    </subcellularLocation>
</comment>
<reference evidence="8 9" key="1">
    <citation type="submission" date="2019-11" db="EMBL/GenBank/DDBJ databases">
        <authorList>
            <person name="He Y."/>
        </authorList>
    </citation>
    <scope>NUCLEOTIDE SEQUENCE [LARGE SCALE GENOMIC DNA]</scope>
    <source>
        <strain evidence="8 9">SCSIO 58843</strain>
    </source>
</reference>
<name>A0A5Q2RPB8_9ACTN</name>
<keyword evidence="3 7" id="KW-0808">Transferase</keyword>
<keyword evidence="8" id="KW-0449">Lipoprotein</keyword>
<dbReference type="HAMAP" id="MF_01147">
    <property type="entry name" value="Lgt"/>
    <property type="match status" value="1"/>
</dbReference>
<feature type="transmembrane region" description="Helical" evidence="7">
    <location>
        <begin position="99"/>
        <end position="117"/>
    </location>
</feature>
<protein>
    <recommendedName>
        <fullName evidence="7">Phosphatidylglycerol--prolipoprotein diacylglyceryl transferase</fullName>
        <ecNumber evidence="7">2.5.1.145</ecNumber>
    </recommendedName>
</protein>
<dbReference type="NCBIfam" id="TIGR00544">
    <property type="entry name" value="lgt"/>
    <property type="match status" value="1"/>
</dbReference>
<dbReference type="RefSeq" id="WP_153759163.1">
    <property type="nucleotide sequence ID" value="NZ_CP045851.1"/>
</dbReference>
<dbReference type="PROSITE" id="PS01311">
    <property type="entry name" value="LGT"/>
    <property type="match status" value="1"/>
</dbReference>
<keyword evidence="4 7" id="KW-0812">Transmembrane</keyword>
<dbReference type="InterPro" id="IPR001640">
    <property type="entry name" value="Lgt"/>
</dbReference>
<evidence type="ECO:0000256" key="7">
    <source>
        <dbReference type="HAMAP-Rule" id="MF_01147"/>
    </source>
</evidence>
<evidence type="ECO:0000256" key="1">
    <source>
        <dbReference type="ARBA" id="ARBA00007150"/>
    </source>
</evidence>
<feature type="transmembrane region" description="Helical" evidence="7">
    <location>
        <begin position="210"/>
        <end position="227"/>
    </location>
</feature>
<keyword evidence="2 7" id="KW-1003">Cell membrane</keyword>
<comment type="pathway">
    <text evidence="7">Protein modification; lipoprotein biosynthesis (diacylglyceryl transfer).</text>
</comment>
<dbReference type="Proteomes" id="UP000334019">
    <property type="component" value="Chromosome"/>
</dbReference>
<dbReference type="PANTHER" id="PTHR30589:SF0">
    <property type="entry name" value="PHOSPHATIDYLGLYCEROL--PROLIPOPROTEIN DIACYLGLYCERYL TRANSFERASE"/>
    <property type="match status" value="1"/>
</dbReference>